<proteinExistence type="predicted"/>
<evidence type="ECO:0000256" key="1">
    <source>
        <dbReference type="SAM" id="MobiDB-lite"/>
    </source>
</evidence>
<dbReference type="HOGENOM" id="CLU_1589169_0_0_1"/>
<evidence type="ECO:0000313" key="3">
    <source>
        <dbReference type="Proteomes" id="UP000007015"/>
    </source>
</evidence>
<evidence type="ECO:0000313" key="2">
    <source>
        <dbReference type="EMBL" id="EEC84858.1"/>
    </source>
</evidence>
<dbReference type="EMBL" id="CM000134">
    <property type="protein sequence ID" value="EEC84858.1"/>
    <property type="molecule type" value="Genomic_DNA"/>
</dbReference>
<name>B8BDC2_ORYSI</name>
<reference evidence="2 3" key="1">
    <citation type="journal article" date="2005" name="PLoS Biol.">
        <title>The genomes of Oryza sativa: a history of duplications.</title>
        <authorList>
            <person name="Yu J."/>
            <person name="Wang J."/>
            <person name="Lin W."/>
            <person name="Li S."/>
            <person name="Li H."/>
            <person name="Zhou J."/>
            <person name="Ni P."/>
            <person name="Dong W."/>
            <person name="Hu S."/>
            <person name="Zeng C."/>
            <person name="Zhang J."/>
            <person name="Zhang Y."/>
            <person name="Li R."/>
            <person name="Xu Z."/>
            <person name="Li S."/>
            <person name="Li X."/>
            <person name="Zheng H."/>
            <person name="Cong L."/>
            <person name="Lin L."/>
            <person name="Yin J."/>
            <person name="Geng J."/>
            <person name="Li G."/>
            <person name="Shi J."/>
            <person name="Liu J."/>
            <person name="Lv H."/>
            <person name="Li J."/>
            <person name="Wang J."/>
            <person name="Deng Y."/>
            <person name="Ran L."/>
            <person name="Shi X."/>
            <person name="Wang X."/>
            <person name="Wu Q."/>
            <person name="Li C."/>
            <person name="Ren X."/>
            <person name="Wang J."/>
            <person name="Wang X."/>
            <person name="Li D."/>
            <person name="Liu D."/>
            <person name="Zhang X."/>
            <person name="Ji Z."/>
            <person name="Zhao W."/>
            <person name="Sun Y."/>
            <person name="Zhang Z."/>
            <person name="Bao J."/>
            <person name="Han Y."/>
            <person name="Dong L."/>
            <person name="Ji J."/>
            <person name="Chen P."/>
            <person name="Wu S."/>
            <person name="Liu J."/>
            <person name="Xiao Y."/>
            <person name="Bu D."/>
            <person name="Tan J."/>
            <person name="Yang L."/>
            <person name="Ye C."/>
            <person name="Zhang J."/>
            <person name="Xu J."/>
            <person name="Zhou Y."/>
            <person name="Yu Y."/>
            <person name="Zhang B."/>
            <person name="Zhuang S."/>
            <person name="Wei H."/>
            <person name="Liu B."/>
            <person name="Lei M."/>
            <person name="Yu H."/>
            <person name="Li Y."/>
            <person name="Xu H."/>
            <person name="Wei S."/>
            <person name="He X."/>
            <person name="Fang L."/>
            <person name="Zhang Z."/>
            <person name="Zhang Y."/>
            <person name="Huang X."/>
            <person name="Su Z."/>
            <person name="Tong W."/>
            <person name="Li J."/>
            <person name="Tong Z."/>
            <person name="Li S."/>
            <person name="Ye J."/>
            <person name="Wang L."/>
            <person name="Fang L."/>
            <person name="Lei T."/>
            <person name="Chen C."/>
            <person name="Chen H."/>
            <person name="Xu Z."/>
            <person name="Li H."/>
            <person name="Huang H."/>
            <person name="Zhang F."/>
            <person name="Xu H."/>
            <person name="Li N."/>
            <person name="Zhao C."/>
            <person name="Li S."/>
            <person name="Dong L."/>
            <person name="Huang Y."/>
            <person name="Li L."/>
            <person name="Xi Y."/>
            <person name="Qi Q."/>
            <person name="Li W."/>
            <person name="Zhang B."/>
            <person name="Hu W."/>
            <person name="Zhang Y."/>
            <person name="Tian X."/>
            <person name="Jiao Y."/>
            <person name="Liang X."/>
            <person name="Jin J."/>
            <person name="Gao L."/>
            <person name="Zheng W."/>
            <person name="Hao B."/>
            <person name="Liu S."/>
            <person name="Wang W."/>
            <person name="Yuan L."/>
            <person name="Cao M."/>
            <person name="McDermott J."/>
            <person name="Samudrala R."/>
            <person name="Wang J."/>
            <person name="Wong G.K."/>
            <person name="Yang H."/>
        </authorList>
    </citation>
    <scope>NUCLEOTIDE SEQUENCE [LARGE SCALE GENOMIC DNA]</scope>
    <source>
        <strain evidence="3">cv. 93-11</strain>
    </source>
</reference>
<keyword evidence="3" id="KW-1185">Reference proteome</keyword>
<accession>B8BDC2</accession>
<protein>
    <submittedName>
        <fullName evidence="2">Uncharacterized protein</fullName>
    </submittedName>
</protein>
<sequence>MSSTDISATGVGGNDGTPGGGWNDSTRKNVNINGGNTSASLSTGAFSGYFTSLNLTTPLLLFYRVAVTLLDPKALLLRSVRTQWDTEPVGVSFVDTLAAATDGAAAKYCLLSPRVGPLKSPASLRKDCGGTAPGARQDDFLRGGARAGRHHRCRYVHAAVTHIHTEKP</sequence>
<dbReference type="Gramene" id="BGIOSGA029465-TA">
    <property type="protein sequence ID" value="BGIOSGA029465-PA"/>
    <property type="gene ID" value="BGIOSGA029465"/>
</dbReference>
<dbReference type="Proteomes" id="UP000007015">
    <property type="component" value="Chromosome 9"/>
</dbReference>
<organism evidence="2 3">
    <name type="scientific">Oryza sativa subsp. indica</name>
    <name type="common">Rice</name>
    <dbReference type="NCBI Taxonomy" id="39946"/>
    <lineage>
        <taxon>Eukaryota</taxon>
        <taxon>Viridiplantae</taxon>
        <taxon>Streptophyta</taxon>
        <taxon>Embryophyta</taxon>
        <taxon>Tracheophyta</taxon>
        <taxon>Spermatophyta</taxon>
        <taxon>Magnoliopsida</taxon>
        <taxon>Liliopsida</taxon>
        <taxon>Poales</taxon>
        <taxon>Poaceae</taxon>
        <taxon>BOP clade</taxon>
        <taxon>Oryzoideae</taxon>
        <taxon>Oryzeae</taxon>
        <taxon>Oryzinae</taxon>
        <taxon>Oryza</taxon>
        <taxon>Oryza sativa</taxon>
    </lineage>
</organism>
<gene>
    <name evidence="2" type="ORF">OsI_31981</name>
</gene>
<feature type="compositionally biased region" description="Gly residues" evidence="1">
    <location>
        <begin position="10"/>
        <end position="22"/>
    </location>
</feature>
<dbReference type="AlphaFoldDB" id="B8BDC2"/>
<feature type="region of interest" description="Disordered" evidence="1">
    <location>
        <begin position="1"/>
        <end position="29"/>
    </location>
</feature>